<proteinExistence type="predicted"/>
<evidence type="ECO:0000313" key="2">
    <source>
        <dbReference type="EMBL" id="MFC3125594.1"/>
    </source>
</evidence>
<dbReference type="Proteomes" id="UP001595593">
    <property type="component" value="Unassembled WGS sequence"/>
</dbReference>
<dbReference type="Gene3D" id="3.40.50.2000">
    <property type="entry name" value="Glycogen Phosphorylase B"/>
    <property type="match status" value="2"/>
</dbReference>
<dbReference type="RefSeq" id="WP_379596405.1">
    <property type="nucleotide sequence ID" value="NZ_JBHRTN010000010.1"/>
</dbReference>
<comment type="caution">
    <text evidence="2">The sequence shown here is derived from an EMBL/GenBank/DDBJ whole genome shotgun (WGS) entry which is preliminary data.</text>
</comment>
<dbReference type="EMBL" id="JBHRTN010000010">
    <property type="protein sequence ID" value="MFC3125594.1"/>
    <property type="molecule type" value="Genomic_DNA"/>
</dbReference>
<name>A0ABV7FYV7_9PROT</name>
<dbReference type="SUPFAM" id="SSF53756">
    <property type="entry name" value="UDP-Glycosyltransferase/glycogen phosphorylase"/>
    <property type="match status" value="1"/>
</dbReference>
<dbReference type="PANTHER" id="PTHR12526">
    <property type="entry name" value="GLYCOSYLTRANSFERASE"/>
    <property type="match status" value="1"/>
</dbReference>
<keyword evidence="2" id="KW-0328">Glycosyltransferase</keyword>
<dbReference type="Pfam" id="PF13439">
    <property type="entry name" value="Glyco_transf_4"/>
    <property type="match status" value="1"/>
</dbReference>
<keyword evidence="3" id="KW-1185">Reference proteome</keyword>
<accession>A0ABV7FYV7</accession>
<dbReference type="PANTHER" id="PTHR12526:SF595">
    <property type="entry name" value="BLL5217 PROTEIN"/>
    <property type="match status" value="1"/>
</dbReference>
<evidence type="ECO:0000259" key="1">
    <source>
        <dbReference type="Pfam" id="PF13439"/>
    </source>
</evidence>
<evidence type="ECO:0000313" key="3">
    <source>
        <dbReference type="Proteomes" id="UP001595593"/>
    </source>
</evidence>
<sequence>MAGLRIDVISQLDYPVAEPFPGGAQHHTYSLVRALRHRGHRVRLFAAEGSDPHLGAVCVGPATGPISRIPGRKASEAAALAQFEAQGRIIDMLRRDPPDIIHNDSRHELPVMLAHELAAPMLTALHAPPCPVLDQAVAERQWPEMPFVALSGTVARAWEGRLGAVPVLPGGIDLEVFQPALLRPSGTHALWCGPVGPGQGVLMALQAALIAGLPLLIAGPITDLGFWNDRIRPRLRNGSRHLGQLDPRGLALAMSAAAVVVCTDRPSDAYGLSAARALACGTPVAGFAQGPLPSLVNEVSGRLAPPGDVAALARSIQGAAVLRRMDCRRRAEQVCDIRLRAGQYEAAYRTAITRHRTPAA</sequence>
<dbReference type="GO" id="GO:0016757">
    <property type="term" value="F:glycosyltransferase activity"/>
    <property type="evidence" value="ECO:0007669"/>
    <property type="project" value="UniProtKB-KW"/>
</dbReference>
<dbReference type="EC" id="2.4.-.-" evidence="2"/>
<gene>
    <name evidence="2" type="ORF">ACFOD4_11010</name>
</gene>
<dbReference type="InterPro" id="IPR028098">
    <property type="entry name" value="Glyco_trans_4-like_N"/>
</dbReference>
<protein>
    <submittedName>
        <fullName evidence="2">Glycosyltransferase</fullName>
        <ecNumber evidence="2">2.4.-.-</ecNumber>
    </submittedName>
</protein>
<keyword evidence="2" id="KW-0808">Transferase</keyword>
<feature type="domain" description="Glycosyltransferase subfamily 4-like N-terminal" evidence="1">
    <location>
        <begin position="21"/>
        <end position="175"/>
    </location>
</feature>
<organism evidence="2 3">
    <name type="scientific">Teichococcus globiformis</name>
    <dbReference type="NCBI Taxonomy" id="2307229"/>
    <lineage>
        <taxon>Bacteria</taxon>
        <taxon>Pseudomonadati</taxon>
        <taxon>Pseudomonadota</taxon>
        <taxon>Alphaproteobacteria</taxon>
        <taxon>Acetobacterales</taxon>
        <taxon>Roseomonadaceae</taxon>
        <taxon>Roseomonas</taxon>
    </lineage>
</organism>
<dbReference type="Pfam" id="PF13692">
    <property type="entry name" value="Glyco_trans_1_4"/>
    <property type="match status" value="1"/>
</dbReference>
<reference evidence="3" key="1">
    <citation type="journal article" date="2019" name="Int. J. Syst. Evol. Microbiol.">
        <title>The Global Catalogue of Microorganisms (GCM) 10K type strain sequencing project: providing services to taxonomists for standard genome sequencing and annotation.</title>
        <authorList>
            <consortium name="The Broad Institute Genomics Platform"/>
            <consortium name="The Broad Institute Genome Sequencing Center for Infectious Disease"/>
            <person name="Wu L."/>
            <person name="Ma J."/>
        </authorList>
    </citation>
    <scope>NUCLEOTIDE SEQUENCE [LARGE SCALE GENOMIC DNA]</scope>
    <source>
        <strain evidence="3">KCTC 52094</strain>
    </source>
</reference>